<dbReference type="SMART" id="SM00364">
    <property type="entry name" value="LRR_BAC"/>
    <property type="match status" value="4"/>
</dbReference>
<dbReference type="InterPro" id="IPR050541">
    <property type="entry name" value="LRR_TM_domain-containing"/>
</dbReference>
<dbReference type="PANTHER" id="PTHR24369:SF210">
    <property type="entry name" value="CHAOPTIN-RELATED"/>
    <property type="match status" value="1"/>
</dbReference>
<dbReference type="Proteomes" id="UP001519460">
    <property type="component" value="Unassembled WGS sequence"/>
</dbReference>
<feature type="signal peptide" evidence="4">
    <location>
        <begin position="1"/>
        <end position="41"/>
    </location>
</feature>
<accession>A0ABD0J0M5</accession>
<dbReference type="InterPro" id="IPR003591">
    <property type="entry name" value="Leu-rich_rpt_typical-subtyp"/>
</dbReference>
<evidence type="ECO:0000256" key="3">
    <source>
        <dbReference type="ARBA" id="ARBA00022737"/>
    </source>
</evidence>
<feature type="non-terminal residue" evidence="5">
    <location>
        <position position="474"/>
    </location>
</feature>
<dbReference type="InterPro" id="IPR032675">
    <property type="entry name" value="LRR_dom_sf"/>
</dbReference>
<dbReference type="InterPro" id="IPR001611">
    <property type="entry name" value="Leu-rich_rpt"/>
</dbReference>
<evidence type="ECO:0000256" key="2">
    <source>
        <dbReference type="ARBA" id="ARBA00022729"/>
    </source>
</evidence>
<proteinExistence type="predicted"/>
<keyword evidence="2 4" id="KW-0732">Signal</keyword>
<keyword evidence="3" id="KW-0677">Repeat</keyword>
<feature type="chain" id="PRO_5044790962" evidence="4">
    <location>
        <begin position="42"/>
        <end position="474"/>
    </location>
</feature>
<evidence type="ECO:0000256" key="1">
    <source>
        <dbReference type="ARBA" id="ARBA00022614"/>
    </source>
</evidence>
<dbReference type="EMBL" id="JACVVK020000814">
    <property type="protein sequence ID" value="KAK7443835.1"/>
    <property type="molecule type" value="Genomic_DNA"/>
</dbReference>
<dbReference type="SUPFAM" id="SSF52058">
    <property type="entry name" value="L domain-like"/>
    <property type="match status" value="1"/>
</dbReference>
<keyword evidence="1" id="KW-0433">Leucine-rich repeat</keyword>
<dbReference type="AlphaFoldDB" id="A0ABD0J0M5"/>
<dbReference type="Pfam" id="PF13855">
    <property type="entry name" value="LRR_8"/>
    <property type="match status" value="1"/>
</dbReference>
<organism evidence="5 6">
    <name type="scientific">Batillaria attramentaria</name>
    <dbReference type="NCBI Taxonomy" id="370345"/>
    <lineage>
        <taxon>Eukaryota</taxon>
        <taxon>Metazoa</taxon>
        <taxon>Spiralia</taxon>
        <taxon>Lophotrochozoa</taxon>
        <taxon>Mollusca</taxon>
        <taxon>Gastropoda</taxon>
        <taxon>Caenogastropoda</taxon>
        <taxon>Sorbeoconcha</taxon>
        <taxon>Cerithioidea</taxon>
        <taxon>Batillariidae</taxon>
        <taxon>Batillaria</taxon>
    </lineage>
</organism>
<keyword evidence="6" id="KW-1185">Reference proteome</keyword>
<dbReference type="SMART" id="SM00369">
    <property type="entry name" value="LRR_TYP"/>
    <property type="match status" value="4"/>
</dbReference>
<reference evidence="5 6" key="1">
    <citation type="journal article" date="2023" name="Sci. Data">
        <title>Genome assembly of the Korean intertidal mud-creeper Batillaria attramentaria.</title>
        <authorList>
            <person name="Patra A.K."/>
            <person name="Ho P.T."/>
            <person name="Jun S."/>
            <person name="Lee S.J."/>
            <person name="Kim Y."/>
            <person name="Won Y.J."/>
        </authorList>
    </citation>
    <scope>NUCLEOTIDE SEQUENCE [LARGE SCALE GENOMIC DNA]</scope>
    <source>
        <strain evidence="5">Wonlab-2016</strain>
    </source>
</reference>
<name>A0ABD0J0M5_9CAEN</name>
<comment type="caution">
    <text evidence="5">The sequence shown here is derived from an EMBL/GenBank/DDBJ whole genome shotgun (WGS) entry which is preliminary data.</text>
</comment>
<dbReference type="Gene3D" id="3.80.10.10">
    <property type="entry name" value="Ribonuclease Inhibitor"/>
    <property type="match status" value="1"/>
</dbReference>
<evidence type="ECO:0000313" key="6">
    <source>
        <dbReference type="Proteomes" id="UP001519460"/>
    </source>
</evidence>
<evidence type="ECO:0000313" key="5">
    <source>
        <dbReference type="EMBL" id="KAK7443835.1"/>
    </source>
</evidence>
<dbReference type="PANTHER" id="PTHR24369">
    <property type="entry name" value="ANTIGEN BSP, PUTATIVE-RELATED"/>
    <property type="match status" value="1"/>
</dbReference>
<dbReference type="PROSITE" id="PS51450">
    <property type="entry name" value="LRR"/>
    <property type="match status" value="4"/>
</dbReference>
<sequence length="474" mass="53550">RVLRRRTTTPHSSMAIHQRVISLAARLLLILAHLQVHSVASSPVTRPKLPTTSFAPSPSYNSITGATEVPITNSAEDLKSTTASHVSIFSSEPQLTKCDWHYEEEKRNSLFSNGTHELVFHVMLYVIKPGQRRCYVTRNDLESKLDDTLETDIITGFAFACRDPGTELLFLENEEAEQLSGSSSPGGVGGPETEMNDLNMTQGTQYRFYPRNIQYFQSQNCRIHAKAVWIALDLAELENGDRYCEGFRNLVSFSIVSDWTLRDNLHYLTRCKGYLDNVVEMEFYNSSLTSFPEELSNTIPNLERTRGKSDPVFDNVPGLEFLSLAHNELQNIPEDLFASLRSLKRLDLQGNKLTRLPSDTFRNVLSLETLNLEDNQLEVLQDGLFTSLRELKKVMLKTTISSRSLTELSLLSVKLTSIDLQHNPLKEVPPIVFMLPGLRTANLEHTDIEVLDFAEIDRRTEAYKLTGALKNPTP</sequence>
<protein>
    <submittedName>
        <fullName evidence="5">Uncharacterized protein</fullName>
    </submittedName>
</protein>
<feature type="non-terminal residue" evidence="5">
    <location>
        <position position="1"/>
    </location>
</feature>
<evidence type="ECO:0000256" key="4">
    <source>
        <dbReference type="SAM" id="SignalP"/>
    </source>
</evidence>
<gene>
    <name evidence="5" type="ORF">BaRGS_00040444</name>
</gene>